<dbReference type="EMBL" id="KV454546">
    <property type="protein sequence ID" value="ODV64978.1"/>
    <property type="molecule type" value="Genomic_DNA"/>
</dbReference>
<organism evidence="1 2">
    <name type="scientific">Hyphopichia burtonii NRRL Y-1933</name>
    <dbReference type="NCBI Taxonomy" id="984485"/>
    <lineage>
        <taxon>Eukaryota</taxon>
        <taxon>Fungi</taxon>
        <taxon>Dikarya</taxon>
        <taxon>Ascomycota</taxon>
        <taxon>Saccharomycotina</taxon>
        <taxon>Pichiomycetes</taxon>
        <taxon>Debaryomycetaceae</taxon>
        <taxon>Hyphopichia</taxon>
    </lineage>
</organism>
<dbReference type="Proteomes" id="UP000095085">
    <property type="component" value="Unassembled WGS sequence"/>
</dbReference>
<dbReference type="GeneID" id="30996517"/>
<dbReference type="RefSeq" id="XP_020074045.1">
    <property type="nucleotide sequence ID" value="XM_020221968.1"/>
</dbReference>
<keyword evidence="2" id="KW-1185">Reference proteome</keyword>
<name>A0A1E4RCH6_9ASCO</name>
<gene>
    <name evidence="1" type="ORF">HYPBUDRAFT_154242</name>
</gene>
<evidence type="ECO:0000313" key="2">
    <source>
        <dbReference type="Proteomes" id="UP000095085"/>
    </source>
</evidence>
<evidence type="ECO:0000313" key="1">
    <source>
        <dbReference type="EMBL" id="ODV64978.1"/>
    </source>
</evidence>
<reference evidence="2" key="1">
    <citation type="submission" date="2016-05" db="EMBL/GenBank/DDBJ databases">
        <title>Comparative genomics of biotechnologically important yeasts.</title>
        <authorList>
            <consortium name="DOE Joint Genome Institute"/>
            <person name="Riley R."/>
            <person name="Haridas S."/>
            <person name="Wolfe K.H."/>
            <person name="Lopes M.R."/>
            <person name="Hittinger C.T."/>
            <person name="Goker M."/>
            <person name="Salamov A."/>
            <person name="Wisecaver J."/>
            <person name="Long T.M."/>
            <person name="Aerts A.L."/>
            <person name="Barry K."/>
            <person name="Choi C."/>
            <person name="Clum A."/>
            <person name="Coughlan A.Y."/>
            <person name="Deshpande S."/>
            <person name="Douglass A.P."/>
            <person name="Hanson S.J."/>
            <person name="Klenk H.-P."/>
            <person name="Labutti K."/>
            <person name="Lapidus A."/>
            <person name="Lindquist E."/>
            <person name="Lipzen A."/>
            <person name="Meier-Kolthoff J.P."/>
            <person name="Ohm R.A."/>
            <person name="Otillar R.P."/>
            <person name="Pangilinan J."/>
            <person name="Peng Y."/>
            <person name="Rokas A."/>
            <person name="Rosa C.A."/>
            <person name="Scheuner C."/>
            <person name="Sibirny A.A."/>
            <person name="Slot J.C."/>
            <person name="Stielow J.B."/>
            <person name="Sun H."/>
            <person name="Kurtzman C.P."/>
            <person name="Blackwell M."/>
            <person name="Grigoriev I.V."/>
            <person name="Jeffries T.W."/>
        </authorList>
    </citation>
    <scope>NUCLEOTIDE SEQUENCE [LARGE SCALE GENOMIC DNA]</scope>
    <source>
        <strain evidence="2">NRRL Y-1933</strain>
    </source>
</reference>
<evidence type="ECO:0008006" key="3">
    <source>
        <dbReference type="Google" id="ProtNLM"/>
    </source>
</evidence>
<dbReference type="AlphaFoldDB" id="A0A1E4RCH6"/>
<protein>
    <recommendedName>
        <fullName evidence="3">RNase III domain-containing protein</fullName>
    </recommendedName>
</protein>
<dbReference type="OrthoDB" id="4014468at2759"/>
<proteinExistence type="predicted"/>
<accession>A0A1E4RCH6</accession>
<sequence>MLTRVNARWGKRICFRSYSQHNNNWADGQIILNRDMFKASGILNSNRKFPHESIKPLIYKRSATEFESDYWNFDSTLQELLQLDKEFPFVIDTRFQRINRFLGDNYSFLTSEKTAVLFGLANLSINLEQGHDDNKDFQNSFPKSTHPEFYETERLRSLGESLFQLHLGLSTIFINGKFLTLPANEIDKRTSIFDDKDSVICLFMKRHLLYESIPTYKGINRGVINKSQSPTDKAGLKLRLQDKACVASFYTLLGLLATKFNRKDIVDNVLYTKILRGPSGIVNLFIRKATDQSY</sequence>